<name>A0A0D8FT07_9ACTN</name>
<dbReference type="Proteomes" id="UP000032336">
    <property type="component" value="Unassembled WGS sequence"/>
</dbReference>
<sequence length="49" mass="5449">MAGVSRSNRREPNPSLMSLVARSYPANVNPQCRLASFEPSGEHRVYGRC</sequence>
<proteinExistence type="predicted"/>
<dbReference type="EMBL" id="JXUW01000022">
    <property type="protein sequence ID" value="KJE76089.1"/>
    <property type="molecule type" value="Genomic_DNA"/>
</dbReference>
<accession>A0A0D8FT07</accession>
<gene>
    <name evidence="1" type="ORF">FEAC_21800</name>
</gene>
<evidence type="ECO:0000313" key="1">
    <source>
        <dbReference type="EMBL" id="KJE76089.1"/>
    </source>
</evidence>
<keyword evidence="2" id="KW-1185">Reference proteome</keyword>
<dbReference type="STRING" id="1121877.FEAC_21800"/>
<organism evidence="1 2">
    <name type="scientific">Ferrimicrobium acidiphilum DSM 19497</name>
    <dbReference type="NCBI Taxonomy" id="1121877"/>
    <lineage>
        <taxon>Bacteria</taxon>
        <taxon>Bacillati</taxon>
        <taxon>Actinomycetota</taxon>
        <taxon>Acidimicrobiia</taxon>
        <taxon>Acidimicrobiales</taxon>
        <taxon>Acidimicrobiaceae</taxon>
        <taxon>Ferrimicrobium</taxon>
    </lineage>
</organism>
<comment type="caution">
    <text evidence="1">The sequence shown here is derived from an EMBL/GenBank/DDBJ whole genome shotgun (WGS) entry which is preliminary data.</text>
</comment>
<protein>
    <submittedName>
        <fullName evidence="1">Uncharacterized protein</fullName>
    </submittedName>
</protein>
<dbReference type="AlphaFoldDB" id="A0A0D8FT07"/>
<evidence type="ECO:0000313" key="2">
    <source>
        <dbReference type="Proteomes" id="UP000032336"/>
    </source>
</evidence>
<reference evidence="1 2" key="1">
    <citation type="submission" date="2015-01" db="EMBL/GenBank/DDBJ databases">
        <title>Draft genome of the acidophilic iron oxidizer Ferrimicrobium acidiphilum strain T23.</title>
        <authorList>
            <person name="Poehlein A."/>
            <person name="Eisen S."/>
            <person name="Schloemann M."/>
            <person name="Johnson B.D."/>
            <person name="Daniel R."/>
            <person name="Muehling M."/>
        </authorList>
    </citation>
    <scope>NUCLEOTIDE SEQUENCE [LARGE SCALE GENOMIC DNA]</scope>
    <source>
        <strain evidence="1 2">T23</strain>
    </source>
</reference>